<feature type="region of interest" description="Disordered" evidence="1">
    <location>
        <begin position="1"/>
        <end position="20"/>
    </location>
</feature>
<proteinExistence type="predicted"/>
<name>A0A699UF83_TANCI</name>
<accession>A0A699UF83</accession>
<feature type="compositionally biased region" description="Basic residues" evidence="1">
    <location>
        <begin position="63"/>
        <end position="84"/>
    </location>
</feature>
<evidence type="ECO:0000313" key="2">
    <source>
        <dbReference type="EMBL" id="GFD20703.1"/>
    </source>
</evidence>
<protein>
    <submittedName>
        <fullName evidence="2">Uncharacterized protein</fullName>
    </submittedName>
</protein>
<comment type="caution">
    <text evidence="2">The sequence shown here is derived from an EMBL/GenBank/DDBJ whole genome shotgun (WGS) entry which is preliminary data.</text>
</comment>
<reference evidence="2" key="1">
    <citation type="journal article" date="2019" name="Sci. Rep.">
        <title>Draft genome of Tanacetum cinerariifolium, the natural source of mosquito coil.</title>
        <authorList>
            <person name="Yamashiro T."/>
            <person name="Shiraishi A."/>
            <person name="Satake H."/>
            <person name="Nakayama K."/>
        </authorList>
    </citation>
    <scope>NUCLEOTIDE SEQUENCE</scope>
</reference>
<evidence type="ECO:0000256" key="1">
    <source>
        <dbReference type="SAM" id="MobiDB-lite"/>
    </source>
</evidence>
<feature type="non-terminal residue" evidence="2">
    <location>
        <position position="1"/>
    </location>
</feature>
<dbReference type="AlphaFoldDB" id="A0A699UF83"/>
<feature type="region of interest" description="Disordered" evidence="1">
    <location>
        <begin position="50"/>
        <end position="92"/>
    </location>
</feature>
<feature type="compositionally biased region" description="Polar residues" evidence="1">
    <location>
        <begin position="10"/>
        <end position="20"/>
    </location>
</feature>
<feature type="non-terminal residue" evidence="2">
    <location>
        <position position="100"/>
    </location>
</feature>
<dbReference type="EMBL" id="BKCJ011324182">
    <property type="protein sequence ID" value="GFD20703.1"/>
    <property type="molecule type" value="Genomic_DNA"/>
</dbReference>
<sequence length="100" mass="11373">KVPQEKVKKNYTTAENGESTDSILSKPAFKFVKADKVEIAKKPAVRYAEMYRRTSKSPPLRPVGHRPHGPPMRPSHRLAGHRPHGPPMRPQYRALWVPTV</sequence>
<organism evidence="2">
    <name type="scientific">Tanacetum cinerariifolium</name>
    <name type="common">Dalmatian daisy</name>
    <name type="synonym">Chrysanthemum cinerariifolium</name>
    <dbReference type="NCBI Taxonomy" id="118510"/>
    <lineage>
        <taxon>Eukaryota</taxon>
        <taxon>Viridiplantae</taxon>
        <taxon>Streptophyta</taxon>
        <taxon>Embryophyta</taxon>
        <taxon>Tracheophyta</taxon>
        <taxon>Spermatophyta</taxon>
        <taxon>Magnoliopsida</taxon>
        <taxon>eudicotyledons</taxon>
        <taxon>Gunneridae</taxon>
        <taxon>Pentapetalae</taxon>
        <taxon>asterids</taxon>
        <taxon>campanulids</taxon>
        <taxon>Asterales</taxon>
        <taxon>Asteraceae</taxon>
        <taxon>Asteroideae</taxon>
        <taxon>Anthemideae</taxon>
        <taxon>Anthemidinae</taxon>
        <taxon>Tanacetum</taxon>
    </lineage>
</organism>
<gene>
    <name evidence="2" type="ORF">Tci_892672</name>
</gene>